<evidence type="ECO:0000313" key="19">
    <source>
        <dbReference type="EMBL" id="KDQ23199.1"/>
    </source>
</evidence>
<evidence type="ECO:0000256" key="2">
    <source>
        <dbReference type="ARBA" id="ARBA00004613"/>
    </source>
</evidence>
<feature type="compositionally biased region" description="Low complexity" evidence="16">
    <location>
        <begin position="280"/>
        <end position="297"/>
    </location>
</feature>
<feature type="compositionally biased region" description="Basic residues" evidence="16">
    <location>
        <begin position="300"/>
        <end position="321"/>
    </location>
</feature>
<evidence type="ECO:0000256" key="7">
    <source>
        <dbReference type="ARBA" id="ARBA00023002"/>
    </source>
</evidence>
<evidence type="ECO:0000256" key="11">
    <source>
        <dbReference type="ARBA" id="ARBA00023277"/>
    </source>
</evidence>
<dbReference type="InterPro" id="IPR049892">
    <property type="entry name" value="AA9"/>
</dbReference>
<keyword evidence="5 17" id="KW-0732">Signal</keyword>
<keyword evidence="10" id="KW-1015">Disulfide bond</keyword>
<keyword evidence="7" id="KW-0560">Oxidoreductase</keyword>
<reference evidence="20" key="1">
    <citation type="journal article" date="2014" name="Proc. Natl. Acad. Sci. U.S.A.">
        <title>Extensive sampling of basidiomycete genomes demonstrates inadequacy of the white-rot/brown-rot paradigm for wood decay fungi.</title>
        <authorList>
            <person name="Riley R."/>
            <person name="Salamov A.A."/>
            <person name="Brown D.W."/>
            <person name="Nagy L.G."/>
            <person name="Floudas D."/>
            <person name="Held B.W."/>
            <person name="Levasseur A."/>
            <person name="Lombard V."/>
            <person name="Morin E."/>
            <person name="Otillar R."/>
            <person name="Lindquist E.A."/>
            <person name="Sun H."/>
            <person name="LaButti K.M."/>
            <person name="Schmutz J."/>
            <person name="Jabbour D."/>
            <person name="Luo H."/>
            <person name="Baker S.E."/>
            <person name="Pisabarro A.G."/>
            <person name="Walton J.D."/>
            <person name="Blanchette R.A."/>
            <person name="Henrissat B."/>
            <person name="Martin F."/>
            <person name="Cullen D."/>
            <person name="Hibbett D.S."/>
            <person name="Grigoriev I.V."/>
        </authorList>
    </citation>
    <scope>NUCLEOTIDE SEQUENCE [LARGE SCALE GENOMIC DNA]</scope>
    <source>
        <strain evidence="20">PC15</strain>
    </source>
</reference>
<dbReference type="STRING" id="1137138.A0A067N5S2"/>
<evidence type="ECO:0000256" key="12">
    <source>
        <dbReference type="ARBA" id="ARBA00023326"/>
    </source>
</evidence>
<protein>
    <recommendedName>
        <fullName evidence="15">lytic cellulose monooxygenase (C4-dehydrogenating)</fullName>
        <ecNumber evidence="15">1.14.99.56</ecNumber>
    </recommendedName>
</protein>
<keyword evidence="12" id="KW-0624">Polysaccharide degradation</keyword>
<comment type="similarity">
    <text evidence="13">Belongs to the polysaccharide monooxygenase AA9 family.</text>
</comment>
<keyword evidence="19" id="KW-0378">Hydrolase</keyword>
<dbReference type="AlphaFoldDB" id="A0A067N5S2"/>
<evidence type="ECO:0000256" key="3">
    <source>
        <dbReference type="ARBA" id="ARBA00022525"/>
    </source>
</evidence>
<comment type="cofactor">
    <cofactor evidence="1">
        <name>Cu(2+)</name>
        <dbReference type="ChEBI" id="CHEBI:29036"/>
    </cofactor>
</comment>
<dbReference type="HOGENOM" id="CLU_031730_2_1_1"/>
<dbReference type="VEuPathDB" id="FungiDB:PLEOSDRAFT_1068225"/>
<dbReference type="GO" id="GO:0030245">
    <property type="term" value="P:cellulose catabolic process"/>
    <property type="evidence" value="ECO:0007669"/>
    <property type="project" value="UniProtKB-KW"/>
</dbReference>
<keyword evidence="11" id="KW-0119">Carbohydrate metabolism</keyword>
<dbReference type="GO" id="GO:0016787">
    <property type="term" value="F:hydrolase activity"/>
    <property type="evidence" value="ECO:0007669"/>
    <property type="project" value="UniProtKB-KW"/>
</dbReference>
<dbReference type="InParanoid" id="A0A067N5S2"/>
<dbReference type="PANTHER" id="PTHR33353:SF10">
    <property type="entry name" value="ENDO-BETA-1,4-GLUCANASE D"/>
    <property type="match status" value="1"/>
</dbReference>
<accession>A0A067N5S2</accession>
<evidence type="ECO:0000256" key="4">
    <source>
        <dbReference type="ARBA" id="ARBA00022723"/>
    </source>
</evidence>
<evidence type="ECO:0000256" key="15">
    <source>
        <dbReference type="ARBA" id="ARBA00047174"/>
    </source>
</evidence>
<evidence type="ECO:0000256" key="1">
    <source>
        <dbReference type="ARBA" id="ARBA00001973"/>
    </source>
</evidence>
<evidence type="ECO:0000256" key="5">
    <source>
        <dbReference type="ARBA" id="ARBA00022729"/>
    </source>
</evidence>
<evidence type="ECO:0000256" key="6">
    <source>
        <dbReference type="ARBA" id="ARBA00023001"/>
    </source>
</evidence>
<dbReference type="GO" id="GO:0004497">
    <property type="term" value="F:monooxygenase activity"/>
    <property type="evidence" value="ECO:0007669"/>
    <property type="project" value="UniProtKB-KW"/>
</dbReference>
<evidence type="ECO:0000259" key="18">
    <source>
        <dbReference type="Pfam" id="PF03443"/>
    </source>
</evidence>
<dbReference type="EC" id="1.14.99.56" evidence="15"/>
<dbReference type="PANTHER" id="PTHR33353">
    <property type="entry name" value="PUTATIVE (AFU_ORTHOLOGUE AFUA_1G12560)-RELATED"/>
    <property type="match status" value="1"/>
</dbReference>
<feature type="region of interest" description="Disordered" evidence="16">
    <location>
        <begin position="280"/>
        <end position="327"/>
    </location>
</feature>
<sequence length="327" mass="34397">MFSRLSAPLTITLSLLLLLLPTQTSAHGFVRTVTVNNTPFPQNTPNAKPFAAATRQINDVSPLKGANNKNLGCGATADPKKLFADKSINVKAGDNVDIDWAGGDSGNWPHNTGPMLTYLAKCETEDGSCQKFDATQAKWFKIHQIGRKTTGNKEWVQQDLMNGAPATVPIPSNLAAGNYLLRHEIIALHLGTSLGGAEFYPSCTQITVTGNGNGQASGNELVSFPGAYKDNDKGIFFPDAFNPNADYPFPGPRVAALVASSSSNTNSTTSPAAAAAAAASPSGAANSTSESSSASSSKGACHKKRDAARPRHISRVMRHVKTSSPTW</sequence>
<evidence type="ECO:0000256" key="9">
    <source>
        <dbReference type="ARBA" id="ARBA00023033"/>
    </source>
</evidence>
<keyword evidence="8" id="KW-0186">Copper</keyword>
<keyword evidence="3" id="KW-0964">Secreted</keyword>
<feature type="signal peptide" evidence="17">
    <location>
        <begin position="1"/>
        <end position="26"/>
    </location>
</feature>
<dbReference type="OrthoDB" id="4849160at2759"/>
<organism evidence="19 20">
    <name type="scientific">Pleurotus ostreatus (strain PC15)</name>
    <name type="common">Oyster mushroom</name>
    <dbReference type="NCBI Taxonomy" id="1137138"/>
    <lineage>
        <taxon>Eukaryota</taxon>
        <taxon>Fungi</taxon>
        <taxon>Dikarya</taxon>
        <taxon>Basidiomycota</taxon>
        <taxon>Agaricomycotina</taxon>
        <taxon>Agaricomycetes</taxon>
        <taxon>Agaricomycetidae</taxon>
        <taxon>Agaricales</taxon>
        <taxon>Pleurotineae</taxon>
        <taxon>Pleurotaceae</taxon>
        <taxon>Pleurotus</taxon>
    </lineage>
</organism>
<dbReference type="CDD" id="cd21175">
    <property type="entry name" value="LPMO_AA9"/>
    <property type="match status" value="1"/>
</dbReference>
<comment type="subcellular location">
    <subcellularLocation>
        <location evidence="2">Secreted</location>
    </subcellularLocation>
</comment>
<keyword evidence="4" id="KW-0479">Metal-binding</keyword>
<evidence type="ECO:0000256" key="16">
    <source>
        <dbReference type="SAM" id="MobiDB-lite"/>
    </source>
</evidence>
<evidence type="ECO:0000256" key="14">
    <source>
        <dbReference type="ARBA" id="ARBA00045077"/>
    </source>
</evidence>
<keyword evidence="9" id="KW-0503">Monooxygenase</keyword>
<proteinExistence type="inferred from homology"/>
<dbReference type="EMBL" id="KL198013">
    <property type="protein sequence ID" value="KDQ23199.1"/>
    <property type="molecule type" value="Genomic_DNA"/>
</dbReference>
<gene>
    <name evidence="19" type="ORF">PLEOSDRAFT_1068225</name>
</gene>
<dbReference type="Proteomes" id="UP000027073">
    <property type="component" value="Unassembled WGS sequence"/>
</dbReference>
<dbReference type="Gene3D" id="2.70.50.70">
    <property type="match status" value="1"/>
</dbReference>
<name>A0A067N5S2_PLEO1</name>
<evidence type="ECO:0000256" key="17">
    <source>
        <dbReference type="SAM" id="SignalP"/>
    </source>
</evidence>
<feature type="domain" description="Auxiliary Activity family 9 catalytic" evidence="18">
    <location>
        <begin position="27"/>
        <end position="237"/>
    </location>
</feature>
<dbReference type="GO" id="GO:0005576">
    <property type="term" value="C:extracellular region"/>
    <property type="evidence" value="ECO:0007669"/>
    <property type="project" value="UniProtKB-SubCell"/>
</dbReference>
<dbReference type="Pfam" id="PF03443">
    <property type="entry name" value="AA9"/>
    <property type="match status" value="1"/>
</dbReference>
<dbReference type="GO" id="GO:0046872">
    <property type="term" value="F:metal ion binding"/>
    <property type="evidence" value="ECO:0007669"/>
    <property type="project" value="UniProtKB-KW"/>
</dbReference>
<feature type="chain" id="PRO_5001641926" description="lytic cellulose monooxygenase (C4-dehydrogenating)" evidence="17">
    <location>
        <begin position="27"/>
        <end position="327"/>
    </location>
</feature>
<dbReference type="InterPro" id="IPR005103">
    <property type="entry name" value="AA9_LPMO"/>
</dbReference>
<evidence type="ECO:0000256" key="10">
    <source>
        <dbReference type="ARBA" id="ARBA00023157"/>
    </source>
</evidence>
<comment type="catalytic activity">
    <reaction evidence="14">
        <text>[(1-&gt;4)-beta-D-glucosyl]n+m + reduced acceptor + O2 = 4-dehydro-beta-D-glucosyl-[(1-&gt;4)-beta-D-glucosyl]n-1 + [(1-&gt;4)-beta-D-glucosyl]m + acceptor + H2O.</text>
        <dbReference type="EC" id="1.14.99.56"/>
    </reaction>
</comment>
<evidence type="ECO:0000256" key="13">
    <source>
        <dbReference type="ARBA" id="ARBA00044502"/>
    </source>
</evidence>
<evidence type="ECO:0000313" key="20">
    <source>
        <dbReference type="Proteomes" id="UP000027073"/>
    </source>
</evidence>
<keyword evidence="6" id="KW-0136">Cellulose degradation</keyword>
<evidence type="ECO:0000256" key="8">
    <source>
        <dbReference type="ARBA" id="ARBA00023008"/>
    </source>
</evidence>